<dbReference type="NCBIfam" id="TIGR03815">
    <property type="entry name" value="CpaE_hom_Actino"/>
    <property type="match status" value="1"/>
</dbReference>
<dbReference type="InterPro" id="IPR059050">
    <property type="entry name" value="Rv3660c_N"/>
</dbReference>
<reference evidence="2 3" key="1">
    <citation type="journal article" date="2019" name="Int. J. Syst. Evol. Microbiol.">
        <title>The Global Catalogue of Microorganisms (GCM) 10K type strain sequencing project: providing services to taxonomists for standard genome sequencing and annotation.</title>
        <authorList>
            <consortium name="The Broad Institute Genomics Platform"/>
            <consortium name="The Broad Institute Genome Sequencing Center for Infectious Disease"/>
            <person name="Wu L."/>
            <person name="Ma J."/>
        </authorList>
    </citation>
    <scope>NUCLEOTIDE SEQUENCE [LARGE SCALE GENOMIC DNA]</scope>
    <source>
        <strain evidence="2 3">JCM 3380</strain>
    </source>
</reference>
<dbReference type="Gene3D" id="3.40.50.300">
    <property type="entry name" value="P-loop containing nucleotide triphosphate hydrolases"/>
    <property type="match status" value="1"/>
</dbReference>
<dbReference type="Pfam" id="PF26563">
    <property type="entry name" value="Rv3660c_N"/>
    <property type="match status" value="1"/>
</dbReference>
<comment type="caution">
    <text evidence="2">The sequence shown here is derived from an EMBL/GenBank/DDBJ whole genome shotgun (WGS) entry which is preliminary data.</text>
</comment>
<sequence>MVALVAGTDLLDEVLQAAAVAGCEVERVVDVPALRGHWHTAPAVVVDPEGAKACVDEALPRRPGVLLVATGPPDPADWPCAVELGVERVIDVSAGPDGLRTALADLVEAPHEGGRVLAVLGGCGGAGASVLATAVGQAVLLRGRRALLVDCDPLGGGLDLALGAEAESGVRWPEVELSGGRVPASALRTALPWVSRGGGTLSFLSCSRSGPDPAPQAVAAVVEAGRRAGESVVCDVPRQLPPAACAALDRADLAVLVVPAEVRACAAARRVADQVAARGVGLHAVVRAPGPGGIRPVEVAEAVGVPLLTAMRAEPRLPAALDHGRFPLRTRGPLAKAAREVLSALDATVPLRHRHVRGPDHRAPVGGG</sequence>
<dbReference type="EMBL" id="BAAABU010000009">
    <property type="protein sequence ID" value="GAA0238916.1"/>
    <property type="molecule type" value="Genomic_DNA"/>
</dbReference>
<accession>A0ABN0U4Y2</accession>
<feature type="domain" description="Rv3660c-like CheY-like N-terminal" evidence="1">
    <location>
        <begin position="5"/>
        <end position="111"/>
    </location>
</feature>
<protein>
    <recommendedName>
        <fullName evidence="1">Rv3660c-like CheY-like N-terminal domain-containing protein</fullName>
    </recommendedName>
</protein>
<dbReference type="InterPro" id="IPR050625">
    <property type="entry name" value="ParA/MinD_ATPase"/>
</dbReference>
<dbReference type="PANTHER" id="PTHR43384:SF11">
    <property type="entry name" value="SEPTUM SITE DETERMINING PROTEIN"/>
    <property type="match status" value="1"/>
</dbReference>
<dbReference type="PANTHER" id="PTHR43384">
    <property type="entry name" value="SEPTUM SITE-DETERMINING PROTEIN MIND HOMOLOG, CHLOROPLASTIC-RELATED"/>
    <property type="match status" value="1"/>
</dbReference>
<organism evidence="2 3">
    <name type="scientific">Saccharothrix mutabilis subsp. mutabilis</name>
    <dbReference type="NCBI Taxonomy" id="66855"/>
    <lineage>
        <taxon>Bacteria</taxon>
        <taxon>Bacillati</taxon>
        <taxon>Actinomycetota</taxon>
        <taxon>Actinomycetes</taxon>
        <taxon>Pseudonocardiales</taxon>
        <taxon>Pseudonocardiaceae</taxon>
        <taxon>Saccharothrix</taxon>
    </lineage>
</organism>
<evidence type="ECO:0000259" key="1">
    <source>
        <dbReference type="Pfam" id="PF26563"/>
    </source>
</evidence>
<name>A0ABN0U4Y2_9PSEU</name>
<evidence type="ECO:0000313" key="2">
    <source>
        <dbReference type="EMBL" id="GAA0238916.1"/>
    </source>
</evidence>
<dbReference type="InterPro" id="IPR027417">
    <property type="entry name" value="P-loop_NTPase"/>
</dbReference>
<dbReference type="Proteomes" id="UP001500416">
    <property type="component" value="Unassembled WGS sequence"/>
</dbReference>
<evidence type="ECO:0000313" key="3">
    <source>
        <dbReference type="Proteomes" id="UP001500416"/>
    </source>
</evidence>
<keyword evidence="3" id="KW-1185">Reference proteome</keyword>
<gene>
    <name evidence="2" type="ORF">GCM10010492_42600</name>
</gene>
<dbReference type="SUPFAM" id="SSF52540">
    <property type="entry name" value="P-loop containing nucleoside triphosphate hydrolases"/>
    <property type="match status" value="1"/>
</dbReference>
<proteinExistence type="predicted"/>
<dbReference type="InterPro" id="IPR022521">
    <property type="entry name" value="Rv3660c"/>
</dbReference>